<keyword evidence="4 7" id="KW-0665">Pyrimidine biosynthesis</keyword>
<evidence type="ECO:0000259" key="8">
    <source>
        <dbReference type="Pfam" id="PF00185"/>
    </source>
</evidence>
<dbReference type="NCBIfam" id="TIGR00670">
    <property type="entry name" value="asp_carb_tr"/>
    <property type="match status" value="1"/>
</dbReference>
<evidence type="ECO:0000313" key="10">
    <source>
        <dbReference type="EMBL" id="MFC0524068.1"/>
    </source>
</evidence>
<feature type="binding site" evidence="7">
    <location>
        <position position="129"/>
    </location>
    <ligand>
        <name>carbamoyl phosphate</name>
        <dbReference type="ChEBI" id="CHEBI:58228"/>
    </ligand>
</feature>
<dbReference type="EC" id="2.1.3.2" evidence="7"/>
<feature type="binding site" evidence="7">
    <location>
        <position position="48"/>
    </location>
    <ligand>
        <name>carbamoyl phosphate</name>
        <dbReference type="ChEBI" id="CHEBI:58228"/>
    </ligand>
</feature>
<feature type="binding site" evidence="7">
    <location>
        <position position="49"/>
    </location>
    <ligand>
        <name>carbamoyl phosphate</name>
        <dbReference type="ChEBI" id="CHEBI:58228"/>
    </ligand>
</feature>
<feature type="binding site" evidence="7">
    <location>
        <position position="126"/>
    </location>
    <ligand>
        <name>carbamoyl phosphate</name>
        <dbReference type="ChEBI" id="CHEBI:58228"/>
    </ligand>
</feature>
<dbReference type="Proteomes" id="UP001589836">
    <property type="component" value="Unassembled WGS sequence"/>
</dbReference>
<feature type="binding site" evidence="7">
    <location>
        <position position="98"/>
    </location>
    <ligand>
        <name>carbamoyl phosphate</name>
        <dbReference type="ChEBI" id="CHEBI:58228"/>
    </ligand>
</feature>
<feature type="domain" description="Aspartate/ornithine carbamoyltransferase Asp/Orn-binding" evidence="8">
    <location>
        <begin position="145"/>
        <end position="285"/>
    </location>
</feature>
<dbReference type="InterPro" id="IPR002082">
    <property type="entry name" value="Asp_carbamoyltransf"/>
</dbReference>
<keyword evidence="3 7" id="KW-0808">Transferase</keyword>
<comment type="caution">
    <text evidence="10">The sequence shown here is derived from an EMBL/GenBank/DDBJ whole genome shotgun (WGS) entry which is preliminary data.</text>
</comment>
<dbReference type="EMBL" id="JBHLTP010000009">
    <property type="protein sequence ID" value="MFC0524068.1"/>
    <property type="molecule type" value="Genomic_DNA"/>
</dbReference>
<dbReference type="HAMAP" id="MF_00001">
    <property type="entry name" value="Asp_carb_tr"/>
    <property type="match status" value="1"/>
</dbReference>
<comment type="pathway">
    <text evidence="1 7">Pyrimidine metabolism; UMP biosynthesis via de novo pathway; (S)-dihydroorotate from bicarbonate: step 2/3.</text>
</comment>
<dbReference type="InterPro" id="IPR006131">
    <property type="entry name" value="Asp_carbamoyltransf_Asp/Orn-bd"/>
</dbReference>
<comment type="function">
    <text evidence="5 7">Catalyzes the condensation of carbamoyl phosphate and aspartate to form carbamoyl aspartate and inorganic phosphate, the committed step in the de novo pyrimidine nucleotide biosynthesis pathway.</text>
</comment>
<dbReference type="InterPro" id="IPR006132">
    <property type="entry name" value="Asp/Orn_carbamoyltranf_P-bd"/>
</dbReference>
<dbReference type="Pfam" id="PF00185">
    <property type="entry name" value="OTCace"/>
    <property type="match status" value="1"/>
</dbReference>
<comment type="catalytic activity">
    <reaction evidence="6 7">
        <text>carbamoyl phosphate + L-aspartate = N-carbamoyl-L-aspartate + phosphate + H(+)</text>
        <dbReference type="Rhea" id="RHEA:20013"/>
        <dbReference type="ChEBI" id="CHEBI:15378"/>
        <dbReference type="ChEBI" id="CHEBI:29991"/>
        <dbReference type="ChEBI" id="CHEBI:32814"/>
        <dbReference type="ChEBI" id="CHEBI:43474"/>
        <dbReference type="ChEBI" id="CHEBI:58228"/>
        <dbReference type="EC" id="2.1.3.2"/>
    </reaction>
</comment>
<comment type="subunit">
    <text evidence="7">Heterododecamer (2C3:3R2) of six catalytic PyrB chains organized as two trimers (C3), and six regulatory PyrI chains organized as three dimers (R2).</text>
</comment>
<protein>
    <recommendedName>
        <fullName evidence="7">Aspartate carbamoyltransferase</fullName>
        <ecNumber evidence="7">2.1.3.2</ecNumber>
    </recommendedName>
    <alternativeName>
        <fullName evidence="7">Aspartate transcarbamylase</fullName>
        <shortName evidence="7">ATCase</shortName>
    </alternativeName>
</protein>
<gene>
    <name evidence="7" type="primary">pyrB</name>
    <name evidence="10" type="ORF">ACFFGV_10895</name>
</gene>
<dbReference type="PROSITE" id="PS00097">
    <property type="entry name" value="CARBAMOYLTRANSFERASE"/>
    <property type="match status" value="1"/>
</dbReference>
<dbReference type="SUPFAM" id="SSF53671">
    <property type="entry name" value="Aspartate/ornithine carbamoyltransferase"/>
    <property type="match status" value="1"/>
</dbReference>
<dbReference type="GO" id="GO:0004070">
    <property type="term" value="F:aspartate carbamoyltransferase activity"/>
    <property type="evidence" value="ECO:0007669"/>
    <property type="project" value="UniProtKB-EC"/>
</dbReference>
<evidence type="ECO:0000313" key="11">
    <source>
        <dbReference type="Proteomes" id="UP001589836"/>
    </source>
</evidence>
<evidence type="ECO:0000256" key="3">
    <source>
        <dbReference type="ARBA" id="ARBA00022679"/>
    </source>
</evidence>
<dbReference type="PANTHER" id="PTHR45753:SF6">
    <property type="entry name" value="ASPARTATE CARBAMOYLTRANSFERASE"/>
    <property type="match status" value="1"/>
</dbReference>
<sequence length="306" mass="34664">MKHLVNMQDLSREEIYHILHVAKQFKGKTTLPHVNGMVANLFFEPSTRTRVSFEVAEKKLGLEVVEVNAAASSVQKGESLYDTIRTLQAIGVNAVVIRHPEEEFYASLIDTIDIPIINGGDGKGEHPSQCLLDLFTIYEEFGHFEGLQIVIAGDILHSRVARSNALTLSRLGADVRFSGPPSWQDERLPFPYTTMDEAVEDCDVLMLLRVQRERHEKEESHTDYLEQYGLTAARETRMHPKSIILHPAPVNRGVEIEGKLVECDRSRIFTQMENGVYVRMTILNHLLNKEGLDNEFSIKKRSIAGR</sequence>
<name>A0ABV6LP91_9BACI</name>
<comment type="similarity">
    <text evidence="2 7">Belongs to the aspartate/ornithine carbamoyltransferase superfamily. ATCase family.</text>
</comment>
<feature type="binding site" evidence="7">
    <location>
        <position position="248"/>
    </location>
    <ligand>
        <name>carbamoyl phosphate</name>
        <dbReference type="ChEBI" id="CHEBI:58228"/>
    </ligand>
</feature>
<feature type="binding site" evidence="7">
    <location>
        <position position="249"/>
    </location>
    <ligand>
        <name>carbamoyl phosphate</name>
        <dbReference type="ChEBI" id="CHEBI:58228"/>
    </ligand>
</feature>
<dbReference type="InterPro" id="IPR006130">
    <property type="entry name" value="Asp/Orn_carbamoylTrfase"/>
</dbReference>
<evidence type="ECO:0000259" key="9">
    <source>
        <dbReference type="Pfam" id="PF02729"/>
    </source>
</evidence>
<dbReference type="PRINTS" id="PR00100">
    <property type="entry name" value="AOTCASE"/>
</dbReference>
<dbReference type="PANTHER" id="PTHR45753">
    <property type="entry name" value="ORNITHINE CARBAMOYLTRANSFERASE, MITOCHONDRIAL"/>
    <property type="match status" value="1"/>
</dbReference>
<keyword evidence="11" id="KW-1185">Reference proteome</keyword>
<evidence type="ECO:0000256" key="6">
    <source>
        <dbReference type="ARBA" id="ARBA00048859"/>
    </source>
</evidence>
<dbReference type="InterPro" id="IPR036901">
    <property type="entry name" value="Asp/Orn_carbamoylTrfase_sf"/>
</dbReference>
<evidence type="ECO:0000256" key="4">
    <source>
        <dbReference type="ARBA" id="ARBA00022975"/>
    </source>
</evidence>
<feature type="domain" description="Aspartate/ornithine carbamoyltransferase carbamoyl-P binding" evidence="9">
    <location>
        <begin position="2"/>
        <end position="139"/>
    </location>
</feature>
<evidence type="ECO:0000256" key="2">
    <source>
        <dbReference type="ARBA" id="ARBA00008896"/>
    </source>
</evidence>
<evidence type="ECO:0000256" key="7">
    <source>
        <dbReference type="HAMAP-Rule" id="MF_00001"/>
    </source>
</evidence>
<proteinExistence type="inferred from homology"/>
<accession>A0ABV6LP91</accession>
<dbReference type="Gene3D" id="3.40.50.1370">
    <property type="entry name" value="Aspartate/ornithine carbamoyltransferase"/>
    <property type="match status" value="2"/>
</dbReference>
<dbReference type="RefSeq" id="WP_377347650.1">
    <property type="nucleotide sequence ID" value="NZ_JBHLTP010000009.1"/>
</dbReference>
<feature type="binding site" evidence="7">
    <location>
        <position position="159"/>
    </location>
    <ligand>
        <name>L-aspartate</name>
        <dbReference type="ChEBI" id="CHEBI:29991"/>
    </ligand>
</feature>
<reference evidence="10 11" key="1">
    <citation type="submission" date="2024-09" db="EMBL/GenBank/DDBJ databases">
        <authorList>
            <person name="Sun Q."/>
            <person name="Mori K."/>
        </authorList>
    </citation>
    <scope>NUCLEOTIDE SEQUENCE [LARGE SCALE GENOMIC DNA]</scope>
    <source>
        <strain evidence="10 11">NCAIM B.02529</strain>
    </source>
</reference>
<evidence type="ECO:0000256" key="5">
    <source>
        <dbReference type="ARBA" id="ARBA00043884"/>
    </source>
</evidence>
<evidence type="ECO:0000256" key="1">
    <source>
        <dbReference type="ARBA" id="ARBA00004852"/>
    </source>
</evidence>
<dbReference type="Pfam" id="PF02729">
    <property type="entry name" value="OTCace_N"/>
    <property type="match status" value="1"/>
</dbReference>
<feature type="binding site" evidence="7">
    <location>
        <position position="209"/>
    </location>
    <ligand>
        <name>L-aspartate</name>
        <dbReference type="ChEBI" id="CHEBI:29991"/>
    </ligand>
</feature>
<organism evidence="10 11">
    <name type="scientific">Pontibacillus salicampi</name>
    <dbReference type="NCBI Taxonomy" id="1449801"/>
    <lineage>
        <taxon>Bacteria</taxon>
        <taxon>Bacillati</taxon>
        <taxon>Bacillota</taxon>
        <taxon>Bacilli</taxon>
        <taxon>Bacillales</taxon>
        <taxon>Bacillaceae</taxon>
        <taxon>Pontibacillus</taxon>
    </lineage>
</organism>
<dbReference type="PRINTS" id="PR00101">
    <property type="entry name" value="ATCASE"/>
</dbReference>
<feature type="binding site" evidence="7">
    <location>
        <position position="76"/>
    </location>
    <ligand>
        <name>L-aspartate</name>
        <dbReference type="ChEBI" id="CHEBI:29991"/>
    </ligand>
</feature>
<dbReference type="NCBIfam" id="NF002032">
    <property type="entry name" value="PRK00856.1"/>
    <property type="match status" value="1"/>
</dbReference>